<reference evidence="1 2" key="1">
    <citation type="submission" date="2018-06" db="EMBL/GenBank/DDBJ databases">
        <authorList>
            <consortium name="Pathogen Informatics"/>
            <person name="Doyle S."/>
        </authorList>
    </citation>
    <scope>NUCLEOTIDE SEQUENCE [LARGE SCALE GENOMIC DNA]</scope>
    <source>
        <strain evidence="1 2">NCTC12120</strain>
    </source>
</reference>
<evidence type="ECO:0000313" key="1">
    <source>
        <dbReference type="EMBL" id="SQA96373.1"/>
    </source>
</evidence>
<accession>A0A2X2T737</accession>
<dbReference type="AlphaFoldDB" id="A0A2X2T737"/>
<dbReference type="EMBL" id="UAVU01000003">
    <property type="protein sequence ID" value="SQA96373.1"/>
    <property type="molecule type" value="Genomic_DNA"/>
</dbReference>
<sequence>MTTQYGLLYRLQAAALAAKPVNLACKDFKNLTPDVSYRRI</sequence>
<organism evidence="1 2">
    <name type="scientific">Cedecea neteri</name>
    <dbReference type="NCBI Taxonomy" id="158822"/>
    <lineage>
        <taxon>Bacteria</taxon>
        <taxon>Pseudomonadati</taxon>
        <taxon>Pseudomonadota</taxon>
        <taxon>Gammaproteobacteria</taxon>
        <taxon>Enterobacterales</taxon>
        <taxon>Enterobacteriaceae</taxon>
        <taxon>Cedecea</taxon>
    </lineage>
</organism>
<protein>
    <submittedName>
        <fullName evidence="1">DMSO reductase iron-sulfur subunit</fullName>
    </submittedName>
</protein>
<gene>
    <name evidence="1" type="primary">dmsB</name>
    <name evidence="1" type="ORF">NCTC12120_00128</name>
</gene>
<name>A0A2X2T737_9ENTR</name>
<proteinExistence type="predicted"/>
<dbReference type="Proteomes" id="UP000251197">
    <property type="component" value="Unassembled WGS sequence"/>
</dbReference>
<evidence type="ECO:0000313" key="2">
    <source>
        <dbReference type="Proteomes" id="UP000251197"/>
    </source>
</evidence>